<feature type="coiled-coil region" evidence="1">
    <location>
        <begin position="5"/>
        <end position="32"/>
    </location>
</feature>
<reference evidence="3" key="1">
    <citation type="submission" date="2016-05" db="EMBL/GenBank/DDBJ databases">
        <title>Draft genome of Corynebacterium afermentans subsp. afermentans LCDC 88199T.</title>
        <authorList>
            <person name="Bernier A.-M."/>
            <person name="Bernard K."/>
        </authorList>
    </citation>
    <scope>NUCLEOTIDE SEQUENCE [LARGE SCALE GENOMIC DNA]</scope>
    <source>
        <strain evidence="3">NML01-0328</strain>
    </source>
</reference>
<evidence type="ECO:0000313" key="2">
    <source>
        <dbReference type="EMBL" id="OAM17058.1"/>
    </source>
</evidence>
<accession>A0A1A9RFU4</accession>
<name>A0A1A9RFU4_EIKCO</name>
<keyword evidence="1" id="KW-0175">Coiled coil</keyword>
<proteinExistence type="predicted"/>
<protein>
    <submittedName>
        <fullName evidence="2">Uncharacterized protein</fullName>
    </submittedName>
</protein>
<organism evidence="2 3">
    <name type="scientific">Eikenella corrodens</name>
    <dbReference type="NCBI Taxonomy" id="539"/>
    <lineage>
        <taxon>Bacteria</taxon>
        <taxon>Pseudomonadati</taxon>
        <taxon>Pseudomonadota</taxon>
        <taxon>Betaproteobacteria</taxon>
        <taxon>Neisseriales</taxon>
        <taxon>Neisseriaceae</taxon>
        <taxon>Eikenella</taxon>
    </lineage>
</organism>
<feature type="coiled-coil region" evidence="1">
    <location>
        <begin position="59"/>
        <end position="93"/>
    </location>
</feature>
<dbReference type="EMBL" id="LXSF01000003">
    <property type="protein sequence ID" value="OAM17058.1"/>
    <property type="molecule type" value="Genomic_DNA"/>
</dbReference>
<gene>
    <name evidence="2" type="ORF">A7P85_04670</name>
</gene>
<evidence type="ECO:0000313" key="3">
    <source>
        <dbReference type="Proteomes" id="UP000078003"/>
    </source>
</evidence>
<evidence type="ECO:0000256" key="1">
    <source>
        <dbReference type="SAM" id="Coils"/>
    </source>
</evidence>
<sequence length="111" mass="12782">MNNQLEHLQNSIETLVSRYQAAVREKQALSKKISEMDAAWQKQRHDHRATVDGLQLAYSERMSRLERELSGQIEALQQENAVYRKLLEQSAADIRALLQRLPVLAAKEQVV</sequence>
<dbReference type="AlphaFoldDB" id="A0A1A9RFU4"/>
<dbReference type="Proteomes" id="UP000078003">
    <property type="component" value="Unassembled WGS sequence"/>
</dbReference>
<comment type="caution">
    <text evidence="2">The sequence shown here is derived from an EMBL/GenBank/DDBJ whole genome shotgun (WGS) entry which is preliminary data.</text>
</comment>